<dbReference type="FunFam" id="3.40.50.1820:FF:000051">
    <property type="entry name" value="(S)-hydroxynitrile lyase"/>
    <property type="match status" value="1"/>
</dbReference>
<dbReference type="GO" id="GO:0009696">
    <property type="term" value="P:salicylic acid metabolic process"/>
    <property type="evidence" value="ECO:0007669"/>
    <property type="project" value="TreeGrafter"/>
</dbReference>
<reference evidence="2 4" key="1">
    <citation type="submission" date="2024-05" db="EMBL/GenBank/DDBJ databases">
        <title>Haplotype-resolved chromosome-level genome assembly of Huyou (Citrus changshanensis).</title>
        <authorList>
            <person name="Miao C."/>
            <person name="Chen W."/>
            <person name="Wu Y."/>
            <person name="Wang L."/>
            <person name="Zhao S."/>
            <person name="Grierson D."/>
            <person name="Xu C."/>
            <person name="Chen K."/>
        </authorList>
    </citation>
    <scope>NUCLEOTIDE SEQUENCE [LARGE SCALE GENOMIC DNA]</scope>
    <source>
        <strain evidence="2">01-14</strain>
        <tissue evidence="2">Leaf</tissue>
    </source>
</reference>
<dbReference type="GO" id="GO:0080031">
    <property type="term" value="F:methyl salicylate esterase activity"/>
    <property type="evidence" value="ECO:0007669"/>
    <property type="project" value="TreeGrafter"/>
</dbReference>
<dbReference type="EMBL" id="JBCGBO010000001">
    <property type="protein sequence ID" value="KAK9228234.1"/>
    <property type="molecule type" value="Genomic_DNA"/>
</dbReference>
<accession>A0AAP0N1D3</accession>
<proteinExistence type="predicted"/>
<dbReference type="GO" id="GO:0080030">
    <property type="term" value="F:methyl indole-3-acetate esterase activity"/>
    <property type="evidence" value="ECO:0007669"/>
    <property type="project" value="TreeGrafter"/>
</dbReference>
<organism evidence="2 4">
    <name type="scientific">Citrus x changshan-huyou</name>
    <dbReference type="NCBI Taxonomy" id="2935761"/>
    <lineage>
        <taxon>Eukaryota</taxon>
        <taxon>Viridiplantae</taxon>
        <taxon>Streptophyta</taxon>
        <taxon>Embryophyta</taxon>
        <taxon>Tracheophyta</taxon>
        <taxon>Spermatophyta</taxon>
        <taxon>Magnoliopsida</taxon>
        <taxon>eudicotyledons</taxon>
        <taxon>Gunneridae</taxon>
        <taxon>Pentapetalae</taxon>
        <taxon>rosids</taxon>
        <taxon>malvids</taxon>
        <taxon>Sapindales</taxon>
        <taxon>Rutaceae</taxon>
        <taxon>Aurantioideae</taxon>
        <taxon>Citrus</taxon>
    </lineage>
</organism>
<gene>
    <name evidence="2" type="ORF">WN944_021179</name>
    <name evidence="3" type="ORF">WN944_021183</name>
</gene>
<feature type="domain" description="AB hydrolase-1" evidence="1">
    <location>
        <begin position="7"/>
        <end position="255"/>
    </location>
</feature>
<comment type="caution">
    <text evidence="2">The sequence shown here is derived from an EMBL/GenBank/DDBJ whole genome shotgun (WGS) entry which is preliminary data.</text>
</comment>
<dbReference type="EMBL" id="JBCGBO010000001">
    <property type="protein sequence ID" value="KAK9228230.1"/>
    <property type="molecule type" value="Genomic_DNA"/>
</dbReference>
<dbReference type="PANTHER" id="PTHR10992">
    <property type="entry name" value="METHYLESTERASE FAMILY MEMBER"/>
    <property type="match status" value="1"/>
</dbReference>
<dbReference type="GO" id="GO:0080032">
    <property type="term" value="F:methyl jasmonate esterase activity"/>
    <property type="evidence" value="ECO:0007669"/>
    <property type="project" value="TreeGrafter"/>
</dbReference>
<dbReference type="Pfam" id="PF12697">
    <property type="entry name" value="Abhydrolase_6"/>
    <property type="match status" value="1"/>
</dbReference>
<protein>
    <recommendedName>
        <fullName evidence="1">AB hydrolase-1 domain-containing protein</fullName>
    </recommendedName>
</protein>
<name>A0AAP0N1D3_9ROSI</name>
<dbReference type="InterPro" id="IPR029058">
    <property type="entry name" value="AB_hydrolase_fold"/>
</dbReference>
<dbReference type="Gene3D" id="3.40.50.1820">
    <property type="entry name" value="alpha/beta hydrolase"/>
    <property type="match status" value="1"/>
</dbReference>
<dbReference type="PANTHER" id="PTHR10992:SF943">
    <property type="entry name" value="METHYLESTERASE 10"/>
    <property type="match status" value="1"/>
</dbReference>
<dbReference type="InterPro" id="IPR000073">
    <property type="entry name" value="AB_hydrolase_1"/>
</dbReference>
<dbReference type="SUPFAM" id="SSF53474">
    <property type="entry name" value="alpha/beta-Hydrolases"/>
    <property type="match status" value="1"/>
</dbReference>
<evidence type="ECO:0000313" key="4">
    <source>
        <dbReference type="Proteomes" id="UP001428341"/>
    </source>
</evidence>
<sequence length="264" mass="29831">MEERKHFVLVHGACLGAWCWYKVVTLLKLAGHHVSTIDLGASGVNSKRLDDEIASISDYLQPLMEFMACLPQEKKVILVGHSYSGLCISLAMENFHEKISVAVFISAYMPHYKSPPAALIQEYFNRTPVESLLDCQFTFNKGLENPPTSALFGAEYMKTALCKRCQLEASQQDLELTKMLVRPTGFFVEDLSKESLLTKEKFGSVDRVYVICKEDEVMKEDFQRAMIEDYHPKQVVSISAAGHMVMLSKPEELCQILLEDIAHK</sequence>
<evidence type="ECO:0000259" key="1">
    <source>
        <dbReference type="Pfam" id="PF12697"/>
    </source>
</evidence>
<evidence type="ECO:0000313" key="3">
    <source>
        <dbReference type="EMBL" id="KAK9228234.1"/>
    </source>
</evidence>
<dbReference type="GO" id="GO:0009694">
    <property type="term" value="P:jasmonic acid metabolic process"/>
    <property type="evidence" value="ECO:0007669"/>
    <property type="project" value="TreeGrafter"/>
</dbReference>
<evidence type="ECO:0000313" key="2">
    <source>
        <dbReference type="EMBL" id="KAK9228230.1"/>
    </source>
</evidence>
<dbReference type="AlphaFoldDB" id="A0AAP0N1D3"/>
<dbReference type="InterPro" id="IPR045889">
    <property type="entry name" value="MES/HNL"/>
</dbReference>
<keyword evidence="4" id="KW-1185">Reference proteome</keyword>
<dbReference type="Proteomes" id="UP001428341">
    <property type="component" value="Unassembled WGS sequence"/>
</dbReference>